<keyword evidence="5" id="KW-1185">Reference proteome</keyword>
<sequence>MKEEDYSTEGIEVEISKSFVHIHGVLQLLEERMMQVVYEERRKERTQLEEIDNSLQVLKEQLESAIVTAVFAKKHSENVSHQMIIDEFKELLKLPCHLVDPQNPSKQSNLKFQINSEEIIETIKNNCDIIMVSSNDSYKLVCIDELQNDQVTDRSENLSQIPPEVSPPSSETSGSSGRQSLTLNSESESSVIESDTSAMHSVEGSAKSIRTTEKQIRNGIEVTITHIDNPNAFYIRAKMNDGKFRELEKKLEKYNEVNTQVPRKIVEGGLYVIHRSGNPKWYRGRIMGSKSAEGPVYYPVYQVFAIDHGFTDVEVGIANVRNLFEDLLDIPPLVQKFSLYDISPIGESWCHDSVAHMEEIIDSAERAPILYTTKEGGKDLLIPVSPTTFPLSLRDALIFLGYGKFISTARLYRINPSASNVFHHEHLTPDQLFDAVYLNSYSPECIYVRKASYNEHYFENMVQKMTEDYKSTKRIKGYIYCPETGMNVAVPHENSWYRGVIVDVVGVRVIEVLLVDLGINTTIDYQKIRRLDSRYTQSTVRAIKLSLKDAKPLDPAEGWSPETNAAIKQFMNPINIQVVIYDSVAIDGFLHHTASIINKNRLSLALYLQYLKISAQTVSTGVLEKMQSRFMGIQSKKKSFNRRKSSKKPKNQPKNQLPKLEDPYKVQVVISLVKSPFEIYVTSVHESTAINDIVKKMQRFYETHSTDEQVKLVEDTVCAVYSKDHNCYYRAKIKKVISPEEVIVFLIDYGETAQVAASDLLSLGAELYDIPIHVFKVKLAGIAPCGGSKSWTASSIQSLQELLDQNGDFFISKVAESEDDAMLVDMFFQQSIVDDPCAPARSETWTINRELVDKGYALPIKGFSDRKLKVLASDLHEEMNFSSCDLSKLGTSNESSEESEGGENDEDPEDPKGETKSQDSEKTLKDEQEVEENPEFKEVPFPNFAAFPKGIPQWLPAEPIELSEPFNALVTDINWDGYLHLVPIKNNCDTIRWIENTLNQKFRDSAWKRETWNIGDMCIAKFQDTWSRALVHRVQEKIAIEYIDYGNMMWQDEKFLRKELLLENIPRQATKCKVYEMTPDTPNKIWRQEDLDKLHVLLVDKVCQVTIVSQSPEVLVNIELLEPKCNLITYLTENFIVKLRKVMSDDVMLNGKNYKIKYGGQLEELEDEDDSESDNSDDVIIEIENMTDLDLQSMEHEANLETENDHENDNDDDLPENDLSILIVKELGLTNGDFIPSEGSNYPIFTLPVEVRSFEAVMGHVDTSKPNIVYLHPISSKDHPAFQYFKKKYDAMMYDIGFNIGGCSTLPFFEIGDPCLAVYSKDNAWYRCTIMTDRGTDGLTQVEFIDWGSVEWKSKEEIRKIPKDWMKVPRMAIKCRLWNTRVTDNSSGAVDWLHKACEKVKFNVQVVKRENGCTVVQIYDMKNPQRLFYQPLIDRRVFEAELKDIY</sequence>
<dbReference type="Gene3D" id="2.30.30.140">
    <property type="match status" value="5"/>
</dbReference>
<feature type="domain" description="Tudor" evidence="3">
    <location>
        <begin position="1011"/>
        <end position="1066"/>
    </location>
</feature>
<feature type="region of interest" description="Disordered" evidence="2">
    <location>
        <begin position="886"/>
        <end position="934"/>
    </location>
</feature>
<gene>
    <name evidence="4" type="ORF">HICCMSTLAB_LOCUS4744</name>
</gene>
<dbReference type="EMBL" id="CAJNRD030001119">
    <property type="protein sequence ID" value="CAG5088173.1"/>
    <property type="molecule type" value="Genomic_DNA"/>
</dbReference>
<reference evidence="4" key="1">
    <citation type="submission" date="2021-04" db="EMBL/GenBank/DDBJ databases">
        <authorList>
            <person name="Chebbi M.A.C M."/>
        </authorList>
    </citation>
    <scope>NUCLEOTIDE SEQUENCE</scope>
</reference>
<dbReference type="PROSITE" id="PS50304">
    <property type="entry name" value="TUDOR"/>
    <property type="match status" value="3"/>
</dbReference>
<proteinExistence type="predicted"/>
<comment type="caution">
    <text evidence="4">The sequence shown here is derived from an EMBL/GenBank/DDBJ whole genome shotgun (WGS) entry which is preliminary data.</text>
</comment>
<dbReference type="PANTHER" id="PTHR16442">
    <property type="entry name" value="RING FINGER PROTEIN 17"/>
    <property type="match status" value="1"/>
</dbReference>
<accession>A0A8J2H975</accession>
<keyword evidence="1" id="KW-0175">Coiled coil</keyword>
<feature type="compositionally biased region" description="Acidic residues" evidence="2">
    <location>
        <begin position="895"/>
        <end position="909"/>
    </location>
</feature>
<evidence type="ECO:0000313" key="4">
    <source>
        <dbReference type="EMBL" id="CAG5088173.1"/>
    </source>
</evidence>
<dbReference type="Pfam" id="PF00567">
    <property type="entry name" value="TUDOR"/>
    <property type="match status" value="5"/>
</dbReference>
<feature type="coiled-coil region" evidence="1">
    <location>
        <begin position="41"/>
        <end position="68"/>
    </location>
</feature>
<feature type="domain" description="Tudor" evidence="3">
    <location>
        <begin position="1308"/>
        <end position="1368"/>
    </location>
</feature>
<dbReference type="GO" id="GO:0005737">
    <property type="term" value="C:cytoplasm"/>
    <property type="evidence" value="ECO:0007669"/>
    <property type="project" value="UniProtKB-ARBA"/>
</dbReference>
<feature type="compositionally biased region" description="Basic residues" evidence="2">
    <location>
        <begin position="635"/>
        <end position="651"/>
    </location>
</feature>
<dbReference type="CDD" id="cd20379">
    <property type="entry name" value="Tudor_dTUD-like"/>
    <property type="match status" value="1"/>
</dbReference>
<feature type="region of interest" description="Disordered" evidence="2">
    <location>
        <begin position="154"/>
        <end position="210"/>
    </location>
</feature>
<organism evidence="4 5">
    <name type="scientific">Cotesia congregata</name>
    <name type="common">Parasitoid wasp</name>
    <name type="synonym">Apanteles congregatus</name>
    <dbReference type="NCBI Taxonomy" id="51543"/>
    <lineage>
        <taxon>Eukaryota</taxon>
        <taxon>Metazoa</taxon>
        <taxon>Ecdysozoa</taxon>
        <taxon>Arthropoda</taxon>
        <taxon>Hexapoda</taxon>
        <taxon>Insecta</taxon>
        <taxon>Pterygota</taxon>
        <taxon>Neoptera</taxon>
        <taxon>Endopterygota</taxon>
        <taxon>Hymenoptera</taxon>
        <taxon>Apocrita</taxon>
        <taxon>Ichneumonoidea</taxon>
        <taxon>Braconidae</taxon>
        <taxon>Microgastrinae</taxon>
        <taxon>Cotesia</taxon>
    </lineage>
</organism>
<feature type="region of interest" description="Disordered" evidence="2">
    <location>
        <begin position="634"/>
        <end position="658"/>
    </location>
</feature>
<evidence type="ECO:0000256" key="1">
    <source>
        <dbReference type="SAM" id="Coils"/>
    </source>
</evidence>
<dbReference type="Proteomes" id="UP000786811">
    <property type="component" value="Unassembled WGS sequence"/>
</dbReference>
<dbReference type="InterPro" id="IPR002999">
    <property type="entry name" value="Tudor"/>
</dbReference>
<dbReference type="OrthoDB" id="5800423at2759"/>
<dbReference type="InterPro" id="IPR035437">
    <property type="entry name" value="SNase_OB-fold_sf"/>
</dbReference>
<evidence type="ECO:0000259" key="3">
    <source>
        <dbReference type="PROSITE" id="PS50304"/>
    </source>
</evidence>
<evidence type="ECO:0000256" key="2">
    <source>
        <dbReference type="SAM" id="MobiDB-lite"/>
    </source>
</evidence>
<feature type="compositionally biased region" description="Low complexity" evidence="2">
    <location>
        <begin position="159"/>
        <end position="180"/>
    </location>
</feature>
<dbReference type="Gene3D" id="2.40.50.90">
    <property type="match status" value="4"/>
</dbReference>
<evidence type="ECO:0000313" key="5">
    <source>
        <dbReference type="Proteomes" id="UP000786811"/>
    </source>
</evidence>
<dbReference type="SMART" id="SM00333">
    <property type="entry name" value="TUDOR"/>
    <property type="match status" value="5"/>
</dbReference>
<feature type="compositionally biased region" description="Polar residues" evidence="2">
    <location>
        <begin position="181"/>
        <end position="199"/>
    </location>
</feature>
<feature type="compositionally biased region" description="Basic and acidic residues" evidence="2">
    <location>
        <begin position="910"/>
        <end position="927"/>
    </location>
</feature>
<protein>
    <submittedName>
        <fullName evidence="4">Similar to RNF17: RING finger protein 17 (Macaca fascicularis)</fullName>
    </submittedName>
</protein>
<dbReference type="PANTHER" id="PTHR16442:SF1">
    <property type="entry name" value="RING FINGER PROTEIN 17"/>
    <property type="match status" value="1"/>
</dbReference>
<feature type="domain" description="Tudor" evidence="3">
    <location>
        <begin position="711"/>
        <end position="770"/>
    </location>
</feature>
<name>A0A8J2H975_COTCN</name>
<dbReference type="SUPFAM" id="SSF63748">
    <property type="entry name" value="Tudor/PWWP/MBT"/>
    <property type="match status" value="5"/>
</dbReference>